<feature type="transmembrane region" description="Helical" evidence="6">
    <location>
        <begin position="280"/>
        <end position="306"/>
    </location>
</feature>
<dbReference type="STRING" id="1160895.CM19_00750"/>
<evidence type="ECO:0000313" key="7">
    <source>
        <dbReference type="EMBL" id="EZQ11528.1"/>
    </source>
</evidence>
<feature type="transmembrane region" description="Helical" evidence="6">
    <location>
        <begin position="440"/>
        <end position="459"/>
    </location>
</feature>
<feature type="transmembrane region" description="Helical" evidence="6">
    <location>
        <begin position="245"/>
        <end position="268"/>
    </location>
</feature>
<feature type="transmembrane region" description="Helical" evidence="6">
    <location>
        <begin position="208"/>
        <end position="225"/>
    </location>
</feature>
<feature type="transmembrane region" description="Helical" evidence="6">
    <location>
        <begin position="412"/>
        <end position="434"/>
    </location>
</feature>
<dbReference type="GO" id="GO:0015209">
    <property type="term" value="F:cytosine transmembrane transporter activity"/>
    <property type="evidence" value="ECO:0007669"/>
    <property type="project" value="InterPro"/>
</dbReference>
<comment type="subcellular location">
    <subcellularLocation>
        <location evidence="1">Membrane</location>
        <topology evidence="1">Multi-pass membrane protein</topology>
    </subcellularLocation>
</comment>
<protein>
    <submittedName>
        <fullName evidence="7">Thiamine permease</fullName>
    </submittedName>
</protein>
<accession>A0A031LWK8</accession>
<keyword evidence="4 6" id="KW-1133">Transmembrane helix</keyword>
<keyword evidence="3 6" id="KW-0812">Transmembrane</keyword>
<dbReference type="Gene3D" id="1.10.4160.10">
    <property type="entry name" value="Hydantoin permease"/>
    <property type="match status" value="1"/>
</dbReference>
<evidence type="ECO:0000256" key="3">
    <source>
        <dbReference type="ARBA" id="ARBA00022692"/>
    </source>
</evidence>
<evidence type="ECO:0000256" key="2">
    <source>
        <dbReference type="ARBA" id="ARBA00008974"/>
    </source>
</evidence>
<comment type="caution">
    <text evidence="7">The sequence shown here is derived from an EMBL/GenBank/DDBJ whole genome shotgun (WGS) entry which is preliminary data.</text>
</comment>
<feature type="transmembrane region" description="Helical" evidence="6">
    <location>
        <begin position="364"/>
        <end position="385"/>
    </location>
</feature>
<dbReference type="Pfam" id="PF02133">
    <property type="entry name" value="Transp_cyt_pur"/>
    <property type="match status" value="1"/>
</dbReference>
<dbReference type="RefSeq" id="WP_052349384.1">
    <property type="nucleotide sequence ID" value="NZ_JFZT01000014.1"/>
</dbReference>
<organism evidence="7 8">
    <name type="scientific">Candidatus Acidianus copahuensis</name>
    <dbReference type="NCBI Taxonomy" id="1160895"/>
    <lineage>
        <taxon>Archaea</taxon>
        <taxon>Thermoproteota</taxon>
        <taxon>Thermoprotei</taxon>
        <taxon>Sulfolobales</taxon>
        <taxon>Sulfolobaceae</taxon>
        <taxon>Acidianus</taxon>
    </lineage>
</organism>
<evidence type="ECO:0000256" key="4">
    <source>
        <dbReference type="ARBA" id="ARBA00022989"/>
    </source>
</evidence>
<feature type="transmembrane region" description="Helical" evidence="6">
    <location>
        <begin position="177"/>
        <end position="196"/>
    </location>
</feature>
<dbReference type="InterPro" id="IPR001248">
    <property type="entry name" value="Pur-cyt_permease"/>
</dbReference>
<keyword evidence="8" id="KW-1185">Reference proteome</keyword>
<keyword evidence="5 6" id="KW-0472">Membrane</keyword>
<dbReference type="PANTHER" id="PTHR30569">
    <property type="entry name" value="CYTOSINE TRANSPORTER CODB"/>
    <property type="match status" value="1"/>
</dbReference>
<reference evidence="7 8" key="1">
    <citation type="submission" date="2014-03" db="EMBL/GenBank/DDBJ databases">
        <title>Draft genome sequence of the novel thermoacidophilic archaea Acidianus copahuensis ALE1 strain, isolated from Copahue volcanic area in Neuquen Argentina.</title>
        <authorList>
            <person name="Urbieta M.S."/>
            <person name="Rascovan N."/>
            <person name="Castro C."/>
            <person name="Revale S."/>
            <person name="Giaveno M.A."/>
            <person name="Vazquez M.P."/>
            <person name="Donati E.R."/>
        </authorList>
    </citation>
    <scope>NUCLEOTIDE SEQUENCE [LARGE SCALE GENOMIC DNA]</scope>
    <source>
        <strain evidence="7 8">ALE1</strain>
    </source>
</reference>
<gene>
    <name evidence="7" type="ORF">CM19_00750</name>
</gene>
<evidence type="ECO:0000256" key="5">
    <source>
        <dbReference type="ARBA" id="ARBA00023136"/>
    </source>
</evidence>
<feature type="transmembrane region" description="Helical" evidence="6">
    <location>
        <begin position="42"/>
        <end position="62"/>
    </location>
</feature>
<evidence type="ECO:0000313" key="8">
    <source>
        <dbReference type="Proteomes" id="UP000024332"/>
    </source>
</evidence>
<dbReference type="PANTHER" id="PTHR30569:SF0">
    <property type="entry name" value="CYTOSINE PERMEASE"/>
    <property type="match status" value="1"/>
</dbReference>
<sequence length="465" mass="51119">MTGKEEQKKEQSEEVYMKGTGFEVIGVRPIPRKARYMSPGKIFIFWAMASASATTPLIGYLLQNLGLYNLIIAFTISLLIGLLPAGLFSGMGRQFPVPALIVSRKTYGYLASNALSALYTVVNVGWFGLNDATGGLIVASLTHTDPVIWFILFGIIQIVLVLYGAKLLEYFYRYTAALLIVCYAILTYFLFTYFPINWDRILSPSGDVNWGLSVGLVLSFSILAWTYKISTATRFAKPQDTDKSLLYLISAPLGIMVPVYLMGILGLFSQTMAGNWNLPAVTFPVSGTIIGVIIAMASIGASLAILHTNAMNLYPAVADLLTALQSAFKSKNNEKMAQPISTIILGLAGAIAASLGILQNAVNFLLFVGDVIFPYTFILLIDWYVRLWPSMRSGKLTEENFYSFRKTVQDNLNVYAVIATVIGTVLNVVNISALNPLFSYFPQELFGSLIGALLYYVFLRTKVVK</sequence>
<dbReference type="Proteomes" id="UP000024332">
    <property type="component" value="Unassembled WGS sequence"/>
</dbReference>
<name>A0A031LWK8_9CREN</name>
<feature type="transmembrane region" description="Helical" evidence="6">
    <location>
        <begin position="147"/>
        <end position="165"/>
    </location>
</feature>
<dbReference type="GO" id="GO:0005886">
    <property type="term" value="C:plasma membrane"/>
    <property type="evidence" value="ECO:0007669"/>
    <property type="project" value="TreeGrafter"/>
</dbReference>
<feature type="transmembrane region" description="Helical" evidence="6">
    <location>
        <begin position="68"/>
        <end position="88"/>
    </location>
</feature>
<dbReference type="OrthoDB" id="57146at2157"/>
<dbReference type="EMBL" id="JFZT01000014">
    <property type="protein sequence ID" value="EZQ11528.1"/>
    <property type="molecule type" value="Genomic_DNA"/>
</dbReference>
<proteinExistence type="inferred from homology"/>
<comment type="similarity">
    <text evidence="2">Belongs to the purine-cytosine permease (2.A.39) family.</text>
</comment>
<evidence type="ECO:0000256" key="6">
    <source>
        <dbReference type="SAM" id="Phobius"/>
    </source>
</evidence>
<feature type="transmembrane region" description="Helical" evidence="6">
    <location>
        <begin position="109"/>
        <end position="127"/>
    </location>
</feature>
<dbReference type="InterPro" id="IPR030191">
    <property type="entry name" value="CodB"/>
</dbReference>
<dbReference type="AlphaFoldDB" id="A0A031LWK8"/>
<feature type="transmembrane region" description="Helical" evidence="6">
    <location>
        <begin position="339"/>
        <end position="358"/>
    </location>
</feature>
<evidence type="ECO:0000256" key="1">
    <source>
        <dbReference type="ARBA" id="ARBA00004141"/>
    </source>
</evidence>